<evidence type="ECO:0000256" key="2">
    <source>
        <dbReference type="SAM" id="Phobius"/>
    </source>
</evidence>
<dbReference type="Proteomes" id="UP000243745">
    <property type="component" value="Unassembled WGS sequence"/>
</dbReference>
<feature type="transmembrane region" description="Helical" evidence="2">
    <location>
        <begin position="45"/>
        <end position="68"/>
    </location>
</feature>
<name>A0A662ZJ13_9GAMM</name>
<keyword evidence="4" id="KW-1185">Reference proteome</keyword>
<accession>A0A662ZJ13</accession>
<dbReference type="AlphaFoldDB" id="A0A662ZJ13"/>
<proteinExistence type="predicted"/>
<sequence length="115" mass="12543">MDNQQFNNDLKVSGADQESRFPRQNASGGARFNPPTYRYARFSDFWPLFLGVIPNVGPFIVLGFMIYWCASGNVKRTTPCLSNMLFGSLLAGVTVVGIVVVVMVAVAIIAVASHQ</sequence>
<dbReference type="EMBL" id="FOXF01000029">
    <property type="protein sequence ID" value="SFP49774.1"/>
    <property type="molecule type" value="Genomic_DNA"/>
</dbReference>
<reference evidence="3 4" key="1">
    <citation type="submission" date="2016-10" db="EMBL/GenBank/DDBJ databases">
        <authorList>
            <person name="Varghese N."/>
            <person name="Submissions S."/>
        </authorList>
    </citation>
    <scope>NUCLEOTIDE SEQUENCE [LARGE SCALE GENOMIC DNA]</scope>
    <source>
        <strain evidence="3 4">DSM 1361</strain>
    </source>
</reference>
<feature type="region of interest" description="Disordered" evidence="1">
    <location>
        <begin position="1"/>
        <end position="33"/>
    </location>
</feature>
<feature type="compositionally biased region" description="Polar residues" evidence="1">
    <location>
        <begin position="1"/>
        <end position="10"/>
    </location>
</feature>
<keyword evidence="2" id="KW-1133">Transmembrane helix</keyword>
<protein>
    <submittedName>
        <fullName evidence="3">Uncharacterized protein</fullName>
    </submittedName>
</protein>
<keyword evidence="2" id="KW-0472">Membrane</keyword>
<evidence type="ECO:0000313" key="4">
    <source>
        <dbReference type="Proteomes" id="UP000243745"/>
    </source>
</evidence>
<dbReference type="RefSeq" id="WP_093142547.1">
    <property type="nucleotide sequence ID" value="NZ_FOXF01000029.1"/>
</dbReference>
<evidence type="ECO:0000256" key="1">
    <source>
        <dbReference type="SAM" id="MobiDB-lite"/>
    </source>
</evidence>
<keyword evidence="2" id="KW-0812">Transmembrane</keyword>
<evidence type="ECO:0000313" key="3">
    <source>
        <dbReference type="EMBL" id="SFP49774.1"/>
    </source>
</evidence>
<feature type="transmembrane region" description="Helical" evidence="2">
    <location>
        <begin position="89"/>
        <end position="112"/>
    </location>
</feature>
<organism evidence="3 4">
    <name type="scientific">Ruminobacter amylophilus</name>
    <dbReference type="NCBI Taxonomy" id="867"/>
    <lineage>
        <taxon>Bacteria</taxon>
        <taxon>Pseudomonadati</taxon>
        <taxon>Pseudomonadota</taxon>
        <taxon>Gammaproteobacteria</taxon>
        <taxon>Aeromonadales</taxon>
        <taxon>Succinivibrionaceae</taxon>
        <taxon>Ruminobacter</taxon>
    </lineage>
</organism>
<gene>
    <name evidence="3" type="ORF">SAMN02910344_01542</name>
</gene>